<accession>A0AB34KZV0</accession>
<dbReference type="GO" id="GO:0016811">
    <property type="term" value="F:hydrolase activity, acting on carbon-nitrogen (but not peptide) bonds, in linear amides"/>
    <property type="evidence" value="ECO:0007669"/>
    <property type="project" value="InterPro"/>
</dbReference>
<proteinExistence type="inferred from homology"/>
<keyword evidence="7" id="KW-0479">Metal-binding</keyword>
<evidence type="ECO:0000256" key="7">
    <source>
        <dbReference type="PIRSR" id="PIRSR608901-1"/>
    </source>
</evidence>
<dbReference type="EMBL" id="JAAQHG020000004">
    <property type="protein sequence ID" value="KAL1589436.1"/>
    <property type="molecule type" value="Genomic_DNA"/>
</dbReference>
<comment type="caution">
    <text evidence="10">The sequence shown here is derived from an EMBL/GenBank/DDBJ whole genome shotgun (WGS) entry which is preliminary data.</text>
</comment>
<protein>
    <recommendedName>
        <fullName evidence="12">Alkaline phytoceramidase</fullName>
    </recommendedName>
</protein>
<evidence type="ECO:0000256" key="8">
    <source>
        <dbReference type="PIRSR" id="PIRSR608901-2"/>
    </source>
</evidence>
<dbReference type="InterPro" id="IPR008901">
    <property type="entry name" value="ACER"/>
</dbReference>
<comment type="cofactor">
    <cofactor evidence="8">
        <name>Zn(2+)</name>
        <dbReference type="ChEBI" id="CHEBI:29105"/>
    </cofactor>
</comment>
<dbReference type="PANTHER" id="PTHR46187">
    <property type="entry name" value="ALKALINE CERAMIDASE 3"/>
    <property type="match status" value="1"/>
</dbReference>
<evidence type="ECO:0000313" key="11">
    <source>
        <dbReference type="Proteomes" id="UP000803884"/>
    </source>
</evidence>
<dbReference type="RefSeq" id="XP_069232541.1">
    <property type="nucleotide sequence ID" value="XM_069370471.1"/>
</dbReference>
<feature type="binding site" evidence="8">
    <location>
        <position position="87"/>
    </location>
    <ligand>
        <name>Zn(2+)</name>
        <dbReference type="ChEBI" id="CHEBI:29105"/>
        <note>catalytic</note>
    </ligand>
</feature>
<reference evidence="10 11" key="1">
    <citation type="journal article" date="2020" name="Microbiol. Resour. Announc.">
        <title>Draft Genome Sequence of a Cladosporium Species Isolated from the Mesophotic Ascidian Didemnum maculosum.</title>
        <authorList>
            <person name="Gioti A."/>
            <person name="Siaperas R."/>
            <person name="Nikolaivits E."/>
            <person name="Le Goff G."/>
            <person name="Ouazzani J."/>
            <person name="Kotoulas G."/>
            <person name="Topakas E."/>
        </authorList>
    </citation>
    <scope>NUCLEOTIDE SEQUENCE [LARGE SCALE GENOMIC DNA]</scope>
    <source>
        <strain evidence="10 11">TM138-S3</strain>
    </source>
</reference>
<feature type="binding site" evidence="7">
    <location>
        <position position="27"/>
    </location>
    <ligand>
        <name>Ca(2+)</name>
        <dbReference type="ChEBI" id="CHEBI:29108"/>
    </ligand>
</feature>
<dbReference type="AlphaFoldDB" id="A0AB34KZV0"/>
<feature type="transmembrane region" description="Helical" evidence="9">
    <location>
        <begin position="181"/>
        <end position="200"/>
    </location>
</feature>
<evidence type="ECO:0000256" key="9">
    <source>
        <dbReference type="SAM" id="Phobius"/>
    </source>
</evidence>
<keyword evidence="8" id="KW-0862">Zinc</keyword>
<dbReference type="PANTHER" id="PTHR46187:SF1">
    <property type="entry name" value="ALKALINE PHYTOCERAMIDASE"/>
    <property type="match status" value="1"/>
</dbReference>
<dbReference type="GO" id="GO:0046514">
    <property type="term" value="P:ceramide catabolic process"/>
    <property type="evidence" value="ECO:0007669"/>
    <property type="project" value="TreeGrafter"/>
</dbReference>
<keyword evidence="6 9" id="KW-0472">Membrane</keyword>
<evidence type="ECO:0000256" key="1">
    <source>
        <dbReference type="ARBA" id="ARBA00004141"/>
    </source>
</evidence>
<keyword evidence="11" id="KW-1185">Reference proteome</keyword>
<evidence type="ECO:0000256" key="5">
    <source>
        <dbReference type="ARBA" id="ARBA00022989"/>
    </source>
</evidence>
<evidence type="ECO:0000256" key="4">
    <source>
        <dbReference type="ARBA" id="ARBA00022801"/>
    </source>
</evidence>
<evidence type="ECO:0000313" key="10">
    <source>
        <dbReference type="EMBL" id="KAL1589436.1"/>
    </source>
</evidence>
<dbReference type="GeneID" id="96003309"/>
<sequence length="275" mass="31691">MPLSIPYSSLPYRPAFGPRTARADFCEEDFIVTGWIGEFINTLTNLAYIYYAYQGIQARRRTPQKTLAADSLYYGLALVGICSAFFHALVKYHAQIADDTSMQIATACVLHRAMSFRQSEQYSRNVALFLISSLSIETIYHSIMDEQMVHELTFLLLILLVIRQTRSLIRERIQKDEEKRMLKWLSIFGAVCFLFGYLLWQLDFIYCSQLTAWKRALGMPWGFLLEFHGWWHGLTAVGAYVFMRMVDGLTQEQVVLRGGPFAWFESGKPLADKSQ</sequence>
<feature type="transmembrane region" description="Helical" evidence="9">
    <location>
        <begin position="220"/>
        <end position="243"/>
    </location>
</feature>
<feature type="transmembrane region" description="Helical" evidence="9">
    <location>
        <begin position="149"/>
        <end position="169"/>
    </location>
</feature>
<name>A0AB34KZV0_9PEZI</name>
<dbReference type="GO" id="GO:0046513">
    <property type="term" value="P:ceramide biosynthetic process"/>
    <property type="evidence" value="ECO:0007669"/>
    <property type="project" value="TreeGrafter"/>
</dbReference>
<dbReference type="GO" id="GO:0005789">
    <property type="term" value="C:endoplasmic reticulum membrane"/>
    <property type="evidence" value="ECO:0007669"/>
    <property type="project" value="TreeGrafter"/>
</dbReference>
<keyword evidence="5 9" id="KW-1133">Transmembrane helix</keyword>
<keyword evidence="4" id="KW-0378">Hydrolase</keyword>
<feature type="binding site" evidence="8">
    <location>
        <position position="232"/>
    </location>
    <ligand>
        <name>Zn(2+)</name>
        <dbReference type="ChEBI" id="CHEBI:29105"/>
        <note>catalytic</note>
    </ligand>
</feature>
<feature type="binding site" evidence="8">
    <location>
        <position position="228"/>
    </location>
    <ligand>
        <name>Zn(2+)</name>
        <dbReference type="ChEBI" id="CHEBI:29105"/>
        <note>catalytic</note>
    </ligand>
</feature>
<feature type="binding site" evidence="7">
    <location>
        <position position="24"/>
    </location>
    <ligand>
        <name>Ca(2+)</name>
        <dbReference type="ChEBI" id="CHEBI:29108"/>
    </ligand>
</feature>
<comment type="similarity">
    <text evidence="2">Belongs to the alkaline ceramidase family.</text>
</comment>
<dbReference type="Pfam" id="PF05875">
    <property type="entry name" value="Ceramidase"/>
    <property type="match status" value="1"/>
</dbReference>
<evidence type="ECO:0000256" key="6">
    <source>
        <dbReference type="ARBA" id="ARBA00023136"/>
    </source>
</evidence>
<dbReference type="Proteomes" id="UP000803884">
    <property type="component" value="Unassembled WGS sequence"/>
</dbReference>
<evidence type="ECO:0000256" key="2">
    <source>
        <dbReference type="ARBA" id="ARBA00009780"/>
    </source>
</evidence>
<keyword evidence="7" id="KW-0106">Calcium</keyword>
<dbReference type="GO" id="GO:0046872">
    <property type="term" value="F:metal ion binding"/>
    <property type="evidence" value="ECO:0007669"/>
    <property type="project" value="UniProtKB-KW"/>
</dbReference>
<feature type="transmembrane region" description="Helical" evidence="9">
    <location>
        <begin position="30"/>
        <end position="51"/>
    </location>
</feature>
<organism evidence="10 11">
    <name type="scientific">Cladosporium halotolerans</name>
    <dbReference type="NCBI Taxonomy" id="1052096"/>
    <lineage>
        <taxon>Eukaryota</taxon>
        <taxon>Fungi</taxon>
        <taxon>Dikarya</taxon>
        <taxon>Ascomycota</taxon>
        <taxon>Pezizomycotina</taxon>
        <taxon>Dothideomycetes</taxon>
        <taxon>Dothideomycetidae</taxon>
        <taxon>Cladosporiales</taxon>
        <taxon>Cladosporiaceae</taxon>
        <taxon>Cladosporium</taxon>
    </lineage>
</organism>
<gene>
    <name evidence="10" type="ORF">WHR41_01865</name>
</gene>
<feature type="binding site" evidence="7">
    <location>
        <position position="38"/>
    </location>
    <ligand>
        <name>Ca(2+)</name>
        <dbReference type="ChEBI" id="CHEBI:29108"/>
    </ligand>
</feature>
<comment type="subcellular location">
    <subcellularLocation>
        <location evidence="1">Membrane</location>
        <topology evidence="1">Multi-pass membrane protein</topology>
    </subcellularLocation>
</comment>
<evidence type="ECO:0008006" key="12">
    <source>
        <dbReference type="Google" id="ProtNLM"/>
    </source>
</evidence>
<keyword evidence="3 9" id="KW-0812">Transmembrane</keyword>
<feature type="transmembrane region" description="Helical" evidence="9">
    <location>
        <begin position="72"/>
        <end position="90"/>
    </location>
</feature>
<evidence type="ECO:0000256" key="3">
    <source>
        <dbReference type="ARBA" id="ARBA00022692"/>
    </source>
</evidence>